<dbReference type="Proteomes" id="UP000541444">
    <property type="component" value="Unassembled WGS sequence"/>
</dbReference>
<evidence type="ECO:0000313" key="2">
    <source>
        <dbReference type="EMBL" id="KAF6136401.1"/>
    </source>
</evidence>
<keyword evidence="3" id="KW-1185">Reference proteome</keyword>
<proteinExistence type="predicted"/>
<protein>
    <recommendedName>
        <fullName evidence="4">Gag protein</fullName>
    </recommendedName>
</protein>
<accession>A0A7J7L1A6</accession>
<dbReference type="OrthoDB" id="515692at2759"/>
<dbReference type="AlphaFoldDB" id="A0A7J7L1A6"/>
<gene>
    <name evidence="2" type="ORF">GIB67_006641</name>
</gene>
<name>A0A7J7L1A6_9MAGN</name>
<organism evidence="2 3">
    <name type="scientific">Kingdonia uniflora</name>
    <dbReference type="NCBI Taxonomy" id="39325"/>
    <lineage>
        <taxon>Eukaryota</taxon>
        <taxon>Viridiplantae</taxon>
        <taxon>Streptophyta</taxon>
        <taxon>Embryophyta</taxon>
        <taxon>Tracheophyta</taxon>
        <taxon>Spermatophyta</taxon>
        <taxon>Magnoliopsida</taxon>
        <taxon>Ranunculales</taxon>
        <taxon>Circaeasteraceae</taxon>
        <taxon>Kingdonia</taxon>
    </lineage>
</organism>
<reference evidence="2 3" key="1">
    <citation type="journal article" date="2020" name="IScience">
        <title>Genome Sequencing of the Endangered Kingdonia uniflora (Circaeasteraceae, Ranunculales) Reveals Potential Mechanisms of Evolutionary Specialization.</title>
        <authorList>
            <person name="Sun Y."/>
            <person name="Deng T."/>
            <person name="Zhang A."/>
            <person name="Moore M.J."/>
            <person name="Landis J.B."/>
            <person name="Lin N."/>
            <person name="Zhang H."/>
            <person name="Zhang X."/>
            <person name="Huang J."/>
            <person name="Zhang X."/>
            <person name="Sun H."/>
            <person name="Wang H."/>
        </authorList>
    </citation>
    <scope>NUCLEOTIDE SEQUENCE [LARGE SCALE GENOMIC DNA]</scope>
    <source>
        <strain evidence="2">TB1705</strain>
        <tissue evidence="2">Leaf</tissue>
    </source>
</reference>
<dbReference type="EMBL" id="JACGCM010002715">
    <property type="protein sequence ID" value="KAF6136401.1"/>
    <property type="molecule type" value="Genomic_DNA"/>
</dbReference>
<evidence type="ECO:0008006" key="4">
    <source>
        <dbReference type="Google" id="ProtNLM"/>
    </source>
</evidence>
<evidence type="ECO:0000256" key="1">
    <source>
        <dbReference type="SAM" id="MobiDB-lite"/>
    </source>
</evidence>
<evidence type="ECO:0000313" key="3">
    <source>
        <dbReference type="Proteomes" id="UP000541444"/>
    </source>
</evidence>
<comment type="caution">
    <text evidence="2">The sequence shown here is derived from an EMBL/GenBank/DDBJ whole genome shotgun (WGS) entry which is preliminary data.</text>
</comment>
<feature type="region of interest" description="Disordered" evidence="1">
    <location>
        <begin position="17"/>
        <end position="37"/>
    </location>
</feature>
<sequence length="383" mass="44581">MPNSQNYNQLRPQTLQTHVHKHQQTHVPTQQSSLINPPINTYRVQGVAAHNPTSLHYDHRSQINSYQQMQGQLYPPMPLTNTVPTPYFTGSQYPPGNGFRDASANYYRYADFGDDSHTEQYYEGEHYAPPFEQHSQLNGHGRDRGFNPPVGTLVCDQHERPMDHLYEHPDTRMLLVIRMVMIVTHTRFERQPHRHGRGTDIEALTRVLTEQAHDLHLKVQEFDDKSDADAFIDWLDKIEKIFTYKRYGDPKQVAIVEYRLFGYALTWWNSVQQSRMSQGYLMIIEWSMMRRDMKERFIAMNYEIVQLAKQANEFQITQSSPPIPTQTITFPAISPLTALRTYVLGNCYGYEKRGHQKRDCPAFANKVGLVVDDMHESVITNVH</sequence>